<dbReference type="PANTHER" id="PTHR31190">
    <property type="entry name" value="DNA-BINDING DOMAIN"/>
    <property type="match status" value="1"/>
</dbReference>
<feature type="compositionally biased region" description="Polar residues" evidence="7">
    <location>
        <begin position="59"/>
        <end position="95"/>
    </location>
</feature>
<keyword evidence="3" id="KW-0805">Transcription regulation</keyword>
<keyword evidence="6" id="KW-0539">Nucleus</keyword>
<dbReference type="InterPro" id="IPR016177">
    <property type="entry name" value="DNA-bd_dom_sf"/>
</dbReference>
<dbReference type="GO" id="GO:0005634">
    <property type="term" value="C:nucleus"/>
    <property type="evidence" value="ECO:0007669"/>
    <property type="project" value="UniProtKB-SubCell"/>
</dbReference>
<dbReference type="InterPro" id="IPR001471">
    <property type="entry name" value="AP2/ERF_dom"/>
</dbReference>
<evidence type="ECO:0000256" key="3">
    <source>
        <dbReference type="ARBA" id="ARBA00023015"/>
    </source>
</evidence>
<dbReference type="Proteomes" id="UP001634393">
    <property type="component" value="Unassembled WGS sequence"/>
</dbReference>
<evidence type="ECO:0000256" key="7">
    <source>
        <dbReference type="SAM" id="MobiDB-lite"/>
    </source>
</evidence>
<reference evidence="9 10" key="1">
    <citation type="submission" date="2024-12" db="EMBL/GenBank/DDBJ databases">
        <title>The unique morphological basis and parallel evolutionary history of personate flowers in Penstemon.</title>
        <authorList>
            <person name="Depatie T.H."/>
            <person name="Wessinger C.A."/>
        </authorList>
    </citation>
    <scope>NUCLEOTIDE SEQUENCE [LARGE SCALE GENOMIC DNA]</scope>
    <source>
        <strain evidence="9">WTNN_2</strain>
        <tissue evidence="9">Leaf</tissue>
    </source>
</reference>
<evidence type="ECO:0000313" key="9">
    <source>
        <dbReference type="EMBL" id="KAL3835415.1"/>
    </source>
</evidence>
<evidence type="ECO:0000256" key="1">
    <source>
        <dbReference type="ARBA" id="ARBA00004123"/>
    </source>
</evidence>
<dbReference type="InterPro" id="IPR044808">
    <property type="entry name" value="ERF_plant"/>
</dbReference>
<protein>
    <recommendedName>
        <fullName evidence="8">AP2/ERF domain-containing protein</fullName>
    </recommendedName>
</protein>
<evidence type="ECO:0000259" key="8">
    <source>
        <dbReference type="PROSITE" id="PS51032"/>
    </source>
</evidence>
<dbReference type="Gene3D" id="3.30.730.10">
    <property type="entry name" value="AP2/ERF domain"/>
    <property type="match status" value="1"/>
</dbReference>
<feature type="region of interest" description="Disordered" evidence="7">
    <location>
        <begin position="58"/>
        <end position="105"/>
    </location>
</feature>
<accession>A0ABD3TEJ7</accession>
<feature type="region of interest" description="Disordered" evidence="7">
    <location>
        <begin position="290"/>
        <end position="313"/>
    </location>
</feature>
<evidence type="ECO:0000256" key="6">
    <source>
        <dbReference type="ARBA" id="ARBA00023242"/>
    </source>
</evidence>
<feature type="region of interest" description="Disordered" evidence="7">
    <location>
        <begin position="1"/>
        <end position="31"/>
    </location>
</feature>
<comment type="caution">
    <text evidence="9">The sequence shown here is derived from an EMBL/GenBank/DDBJ whole genome shotgun (WGS) entry which is preliminary data.</text>
</comment>
<comment type="subcellular location">
    <subcellularLocation>
        <location evidence="1">Nucleus</location>
    </subcellularLocation>
</comment>
<dbReference type="SUPFAM" id="SSF54171">
    <property type="entry name" value="DNA-binding domain"/>
    <property type="match status" value="1"/>
</dbReference>
<evidence type="ECO:0000256" key="5">
    <source>
        <dbReference type="ARBA" id="ARBA00023163"/>
    </source>
</evidence>
<dbReference type="EMBL" id="JBJXBP010000004">
    <property type="protein sequence ID" value="KAL3835415.1"/>
    <property type="molecule type" value="Genomic_DNA"/>
</dbReference>
<dbReference type="GO" id="GO:0006952">
    <property type="term" value="P:defense response"/>
    <property type="evidence" value="ECO:0007669"/>
    <property type="project" value="UniProtKB-KW"/>
</dbReference>
<evidence type="ECO:0000313" key="10">
    <source>
        <dbReference type="Proteomes" id="UP001634393"/>
    </source>
</evidence>
<dbReference type="AlphaFoldDB" id="A0ABD3TEJ7"/>
<feature type="region of interest" description="Disordered" evidence="7">
    <location>
        <begin position="173"/>
        <end position="203"/>
    </location>
</feature>
<proteinExistence type="predicted"/>
<name>A0ABD3TEJ7_9LAMI</name>
<feature type="compositionally biased region" description="Low complexity" evidence="7">
    <location>
        <begin position="290"/>
        <end position="304"/>
    </location>
</feature>
<keyword evidence="10" id="KW-1185">Reference proteome</keyword>
<gene>
    <name evidence="9" type="ORF">ACJIZ3_010151</name>
</gene>
<dbReference type="GO" id="GO:0003677">
    <property type="term" value="F:DNA binding"/>
    <property type="evidence" value="ECO:0007669"/>
    <property type="project" value="UniProtKB-KW"/>
</dbReference>
<feature type="compositionally biased region" description="Basic residues" evidence="7">
    <location>
        <begin position="96"/>
        <end position="105"/>
    </location>
</feature>
<keyword evidence="5" id="KW-0804">Transcription</keyword>
<feature type="domain" description="AP2/ERF" evidence="8">
    <location>
        <begin position="100"/>
        <end position="157"/>
    </location>
</feature>
<dbReference type="PROSITE" id="PS51032">
    <property type="entry name" value="AP2_ERF"/>
    <property type="match status" value="1"/>
</dbReference>
<dbReference type="FunFam" id="3.30.730.10:FF:000001">
    <property type="entry name" value="Ethylene-responsive transcription factor 2"/>
    <property type="match status" value="1"/>
</dbReference>
<dbReference type="PRINTS" id="PR00367">
    <property type="entry name" value="ETHRSPELEMNT"/>
</dbReference>
<dbReference type="SMART" id="SM00380">
    <property type="entry name" value="AP2"/>
    <property type="match status" value="1"/>
</dbReference>
<organism evidence="9 10">
    <name type="scientific">Penstemon smallii</name>
    <dbReference type="NCBI Taxonomy" id="265156"/>
    <lineage>
        <taxon>Eukaryota</taxon>
        <taxon>Viridiplantae</taxon>
        <taxon>Streptophyta</taxon>
        <taxon>Embryophyta</taxon>
        <taxon>Tracheophyta</taxon>
        <taxon>Spermatophyta</taxon>
        <taxon>Magnoliopsida</taxon>
        <taxon>eudicotyledons</taxon>
        <taxon>Gunneridae</taxon>
        <taxon>Pentapetalae</taxon>
        <taxon>asterids</taxon>
        <taxon>lamiids</taxon>
        <taxon>Lamiales</taxon>
        <taxon>Plantaginaceae</taxon>
        <taxon>Cheloneae</taxon>
        <taxon>Penstemon</taxon>
    </lineage>
</organism>
<feature type="compositionally biased region" description="Polar residues" evidence="7">
    <location>
        <begin position="173"/>
        <end position="195"/>
    </location>
</feature>
<dbReference type="Pfam" id="PF00847">
    <property type="entry name" value="AP2"/>
    <property type="match status" value="1"/>
</dbReference>
<dbReference type="PANTHER" id="PTHR31190:SF489">
    <property type="entry name" value="ETHYLENE-RESPONSIVE TRANSCRIPTION FACTOR ERF113-RELATED"/>
    <property type="match status" value="1"/>
</dbReference>
<dbReference type="InterPro" id="IPR036955">
    <property type="entry name" value="AP2/ERF_dom_sf"/>
</dbReference>
<evidence type="ECO:0000256" key="4">
    <source>
        <dbReference type="ARBA" id="ARBA00023125"/>
    </source>
</evidence>
<keyword evidence="4" id="KW-0238">DNA-binding</keyword>
<evidence type="ECO:0000256" key="2">
    <source>
        <dbReference type="ARBA" id="ARBA00022821"/>
    </source>
</evidence>
<sequence length="313" mass="34786">MHGKRPFSSSDQDKDDDGNNNNMDDPFFPIYSTQSQHDMSAMVSVLSQVLGYTGGAIPSGSSDSVPENSLAHQSSSSAPLHNQTQITQDQEGNATQRRRHYRGVRQRPWGKWAAEIRDPVKAARVWLGTFDTAEAAATAYDEAALRFKGNKAKLNFPERVQFGNIVSTTTTSQQINTRHALSSTSDNRTVNTSSYRPRASPPQENYLNVHRHHHGEVPMFGGGDHNNNNNSLSLYGNNYTSSLGLYNNIGASNYDTSNTESMPSSFFSSHQQQNQHEEDFLRYREWFGTTSSSSSGNSMGNWGTEFDRNNEGN</sequence>
<dbReference type="CDD" id="cd00018">
    <property type="entry name" value="AP2"/>
    <property type="match status" value="1"/>
</dbReference>
<keyword evidence="2" id="KW-0611">Plant defense</keyword>